<dbReference type="RefSeq" id="WP_250875025.1">
    <property type="nucleotide sequence ID" value="NZ_JALXFV010000008.1"/>
</dbReference>
<keyword evidence="3" id="KW-1185">Reference proteome</keyword>
<protein>
    <submittedName>
        <fullName evidence="2">Uncharacterized protein</fullName>
    </submittedName>
</protein>
<keyword evidence="1" id="KW-1133">Transmembrane helix</keyword>
<gene>
    <name evidence="2" type="ORF">ACFSBT_17615</name>
</gene>
<accession>A0ABD6B0B3</accession>
<sequence>MSRKPLHGDDYVFDDPPAWLPTPLQKVAGDLIYDEAHALELGLVGIPLGIALTLGYDRLAIGTLIALITIAFGLRAAPNSLPIASRTVQKEPWYFLIVLIGSMTLAAGAVAMVH</sequence>
<keyword evidence="1" id="KW-0812">Transmembrane</keyword>
<dbReference type="Proteomes" id="UP001597187">
    <property type="component" value="Unassembled WGS sequence"/>
</dbReference>
<evidence type="ECO:0000256" key="1">
    <source>
        <dbReference type="SAM" id="Phobius"/>
    </source>
</evidence>
<keyword evidence="1" id="KW-0472">Membrane</keyword>
<reference evidence="2 3" key="1">
    <citation type="journal article" date="2019" name="Int. J. Syst. Evol. Microbiol.">
        <title>The Global Catalogue of Microorganisms (GCM) 10K type strain sequencing project: providing services to taxonomists for standard genome sequencing and annotation.</title>
        <authorList>
            <consortium name="The Broad Institute Genomics Platform"/>
            <consortium name="The Broad Institute Genome Sequencing Center for Infectious Disease"/>
            <person name="Wu L."/>
            <person name="Ma J."/>
        </authorList>
    </citation>
    <scope>NUCLEOTIDE SEQUENCE [LARGE SCALE GENOMIC DNA]</scope>
    <source>
        <strain evidence="2 3">CGMCC 1.12563</strain>
    </source>
</reference>
<feature type="transmembrane region" description="Helical" evidence="1">
    <location>
        <begin position="93"/>
        <end position="113"/>
    </location>
</feature>
<dbReference type="AlphaFoldDB" id="A0ABD6B0B3"/>
<feature type="transmembrane region" description="Helical" evidence="1">
    <location>
        <begin position="59"/>
        <end position="78"/>
    </location>
</feature>
<proteinExistence type="predicted"/>
<dbReference type="EMBL" id="JBHUDC010000008">
    <property type="protein sequence ID" value="MFD1515101.1"/>
    <property type="molecule type" value="Genomic_DNA"/>
</dbReference>
<comment type="caution">
    <text evidence="2">The sequence shown here is derived from an EMBL/GenBank/DDBJ whole genome shotgun (WGS) entry which is preliminary data.</text>
</comment>
<evidence type="ECO:0000313" key="2">
    <source>
        <dbReference type="EMBL" id="MFD1515101.1"/>
    </source>
</evidence>
<organism evidence="2 3">
    <name type="scientific">Halomarina rubra</name>
    <dbReference type="NCBI Taxonomy" id="2071873"/>
    <lineage>
        <taxon>Archaea</taxon>
        <taxon>Methanobacteriati</taxon>
        <taxon>Methanobacteriota</taxon>
        <taxon>Stenosarchaea group</taxon>
        <taxon>Halobacteria</taxon>
        <taxon>Halobacteriales</taxon>
        <taxon>Natronomonadaceae</taxon>
        <taxon>Halomarina</taxon>
    </lineage>
</organism>
<name>A0ABD6B0B3_9EURY</name>
<evidence type="ECO:0000313" key="3">
    <source>
        <dbReference type="Proteomes" id="UP001597187"/>
    </source>
</evidence>